<keyword evidence="2 3" id="KW-0378">Hydrolase</keyword>
<dbReference type="CDD" id="cd00077">
    <property type="entry name" value="HDc"/>
    <property type="match status" value="1"/>
</dbReference>
<gene>
    <name evidence="6" type="ORF">BCR39DRAFT_560921</name>
</gene>
<dbReference type="InterPro" id="IPR002073">
    <property type="entry name" value="PDEase_catalytic_dom"/>
</dbReference>
<organism evidence="6 7">
    <name type="scientific">Naematelia encephala</name>
    <dbReference type="NCBI Taxonomy" id="71784"/>
    <lineage>
        <taxon>Eukaryota</taxon>
        <taxon>Fungi</taxon>
        <taxon>Dikarya</taxon>
        <taxon>Basidiomycota</taxon>
        <taxon>Agaricomycotina</taxon>
        <taxon>Tremellomycetes</taxon>
        <taxon>Tremellales</taxon>
        <taxon>Naemateliaceae</taxon>
        <taxon>Naematelia</taxon>
    </lineage>
</organism>
<dbReference type="GO" id="GO:0046872">
    <property type="term" value="F:metal ion binding"/>
    <property type="evidence" value="ECO:0007669"/>
    <property type="project" value="UniProtKB-KW"/>
</dbReference>
<dbReference type="PANTHER" id="PTHR11347">
    <property type="entry name" value="CYCLIC NUCLEOTIDE PHOSPHODIESTERASE"/>
    <property type="match status" value="1"/>
</dbReference>
<feature type="region of interest" description="Disordered" evidence="4">
    <location>
        <begin position="603"/>
        <end position="628"/>
    </location>
</feature>
<protein>
    <recommendedName>
        <fullName evidence="3">Phosphodiesterase</fullName>
        <ecNumber evidence="3">3.1.4.-</ecNumber>
    </recommendedName>
</protein>
<evidence type="ECO:0000256" key="2">
    <source>
        <dbReference type="ARBA" id="ARBA00022801"/>
    </source>
</evidence>
<dbReference type="InParanoid" id="A0A1Y2AU50"/>
<dbReference type="InterPro" id="IPR023174">
    <property type="entry name" value="PDEase_CS"/>
</dbReference>
<dbReference type="PROSITE" id="PS51845">
    <property type="entry name" value="PDEASE_I_2"/>
    <property type="match status" value="1"/>
</dbReference>
<comment type="caution">
    <text evidence="6">The sequence shown here is derived from an EMBL/GenBank/DDBJ whole genome shotgun (WGS) entry which is preliminary data.</text>
</comment>
<dbReference type="Proteomes" id="UP000193986">
    <property type="component" value="Unassembled WGS sequence"/>
</dbReference>
<dbReference type="EC" id="3.1.4.-" evidence="3"/>
<dbReference type="InterPro" id="IPR003607">
    <property type="entry name" value="HD/PDEase_dom"/>
</dbReference>
<comment type="cofactor">
    <cofactor evidence="3">
        <name>a divalent metal cation</name>
        <dbReference type="ChEBI" id="CHEBI:60240"/>
    </cofactor>
    <text evidence="3">Binds 2 divalent metal cations per subunit. Site 1 may preferentially bind zinc ions, while site 2 has a preference for magnesium and/or manganese ions.</text>
</comment>
<feature type="region of interest" description="Disordered" evidence="4">
    <location>
        <begin position="87"/>
        <end position="119"/>
    </location>
</feature>
<feature type="compositionally biased region" description="Low complexity" evidence="4">
    <location>
        <begin position="148"/>
        <end position="161"/>
    </location>
</feature>
<evidence type="ECO:0000256" key="1">
    <source>
        <dbReference type="ARBA" id="ARBA00022723"/>
    </source>
</evidence>
<keyword evidence="7" id="KW-1185">Reference proteome</keyword>
<comment type="similarity">
    <text evidence="3">Belongs to the cyclic nucleotide phosphodiesterase family.</text>
</comment>
<feature type="compositionally biased region" description="Low complexity" evidence="4">
    <location>
        <begin position="93"/>
        <end position="106"/>
    </location>
</feature>
<evidence type="ECO:0000259" key="5">
    <source>
        <dbReference type="PROSITE" id="PS51845"/>
    </source>
</evidence>
<feature type="region of interest" description="Disordered" evidence="4">
    <location>
        <begin position="1089"/>
        <end position="1121"/>
    </location>
</feature>
<dbReference type="STRING" id="71784.A0A1Y2AU50"/>
<feature type="region of interest" description="Disordered" evidence="4">
    <location>
        <begin position="223"/>
        <end position="243"/>
    </location>
</feature>
<feature type="compositionally biased region" description="Polar residues" evidence="4">
    <location>
        <begin position="607"/>
        <end position="617"/>
    </location>
</feature>
<feature type="region of interest" description="Disordered" evidence="4">
    <location>
        <begin position="514"/>
        <end position="540"/>
    </location>
</feature>
<sequence length="1361" mass="147204">MSLTEIQLSPRDTTRSSAKRDLYIHPLHADHSSPSLAVCASRKPVMATPPLHLGGPSLSLLVLLPSSAHMQQYHTPIVPVTRPHPLLSRQSGSTIPSLKSIHSSSSGAERGGAPVQPIDGVVNAGRRLSLAPNIEAGTQTRLDSYSLSPSAFASSPISPKSTPSRASANQASETPEASTSTVPAFGSRRSTPGRAASGKRRPLTAVGAQDAGSLLGSHRASVQMPLGMTPGGGSTGRTRPGWEGDEIVGVLRGSGMEVTVIRHASHLPAILSPKHSTAPTYASFSQQTLTTARLSSPDVGLSHVILVPLCDSPSLPSLSILLAQGTTPTAVCFQQDLLERAKRTEDEWLPSALEQISLVSEMRERAARSSHKGSERPIVLAYSANPALAATTIAACLSAGASGVLKPPYDLSTAQLVKVMVQAARESGITSTVERPSSNLLPTPQSIYTNLREGERRVVLPPTALSSGAEHEAEKVLNAAVGSRKPSKSQSPVVSRSRESSIAALYPRKASLRTNHLFPHRPESPTSLLSGSDETFPEGDHHLSTVTGMYWYHPSYTNRRRSVDVAGLAVALRRAERAFLKSQLRKAPRGVLTANVKQGYMFPGTPPSSAALTNDSGYTDHPRSAQCEEDSKDTQLAELLSAMYYQSQLAIDVRMSDYAALSAPLDSDQRHRLVAALSTWDFKPHHFDEGDLFRVAGIMFEGLLAMEGLRELNVSRDQMNRLLFAIRAIYHAPNPYHNYVHAIDVLQATYSFLIGIGVVPPWSYLRNLGPNSPAWEPPDELVMPVLGLGTRRARDVLRPQDILAVVIAAMGHDVGHPGLSNAFMKNAKTPLSQVYEDKSVLENMHCMLVVQLLRKHGFGFLFSTSPLERIPARAAIDTRGFRKVLYSSVLATDMSLHFAWMAELKKLNQTLSQEDEWDEGEDSTEADRIMICQALIKCADISNPTRPIDVSEHWSSVLLKEWAVQASLEQDLHLPVSVIGSADAALQAKGQIGFIDLFTQPLFEAVSDVLPELQCYADSCASNRQLWQSRLDHFMDEAAADRSSTLIQPSVDGAAQDGRFRTLFPLLLPSPLVDSAALEPGPAIIPTTTPSSVHTPTHTHPHTNTNTNVHPNQHGHTHTCSPASKAMRAVYHANLLDQPEQCNGAGPSTSTIPVSLLEPSEPQSDADQILAERDPSIREPEQESESTLKPLTTISWPPEPDSSIFTDPLRREDPKPLRHAELMRIATSPQLRHLLNTTSLAQILRIIDSILSPAARSSTLSKLLGIDNDSLARPGESTLLSQRDSPPPLEELLEAVAGGVSTQKGEGEAGWWLGREGTKEGRIWVGEEEKTLMRTWASVVCGAIDGNQGDAWGNGNLAWEV</sequence>
<dbReference type="Gene3D" id="1.10.1300.10">
    <property type="entry name" value="3'5'-cyclic nucleotide phosphodiesterase, catalytic domain"/>
    <property type="match status" value="1"/>
</dbReference>
<feature type="region of interest" description="Disordered" evidence="4">
    <location>
        <begin position="1138"/>
        <end position="1167"/>
    </location>
</feature>
<evidence type="ECO:0000256" key="4">
    <source>
        <dbReference type="SAM" id="MobiDB-lite"/>
    </source>
</evidence>
<proteinExistence type="inferred from homology"/>
<evidence type="ECO:0000313" key="6">
    <source>
        <dbReference type="EMBL" id="ORY25747.1"/>
    </source>
</evidence>
<dbReference type="InterPro" id="IPR036971">
    <property type="entry name" value="PDEase_catalytic_dom_sf"/>
</dbReference>
<dbReference type="GO" id="GO:0007165">
    <property type="term" value="P:signal transduction"/>
    <property type="evidence" value="ECO:0007669"/>
    <property type="project" value="InterPro"/>
</dbReference>
<feature type="compositionally biased region" description="Polar residues" evidence="4">
    <location>
        <begin position="162"/>
        <end position="182"/>
    </location>
</feature>
<evidence type="ECO:0000313" key="7">
    <source>
        <dbReference type="Proteomes" id="UP000193986"/>
    </source>
</evidence>
<accession>A0A1Y2AU50</accession>
<dbReference type="PROSITE" id="PS00126">
    <property type="entry name" value="PDEASE_I_1"/>
    <property type="match status" value="1"/>
</dbReference>
<dbReference type="SUPFAM" id="SSF109604">
    <property type="entry name" value="HD-domain/PDEase-like"/>
    <property type="match status" value="1"/>
</dbReference>
<feature type="compositionally biased region" description="Polar residues" evidence="4">
    <location>
        <begin position="524"/>
        <end position="533"/>
    </location>
</feature>
<feature type="region of interest" description="Disordered" evidence="4">
    <location>
        <begin position="148"/>
        <end position="206"/>
    </location>
</feature>
<dbReference type="SMART" id="SM00471">
    <property type="entry name" value="HDc"/>
    <property type="match status" value="1"/>
</dbReference>
<dbReference type="GO" id="GO:0004114">
    <property type="term" value="F:3',5'-cyclic-nucleotide phosphodiesterase activity"/>
    <property type="evidence" value="ECO:0007669"/>
    <property type="project" value="InterPro"/>
</dbReference>
<feature type="domain" description="PDEase" evidence="5">
    <location>
        <begin position="628"/>
        <end position="1034"/>
    </location>
</feature>
<dbReference type="OrthoDB" id="546632at2759"/>
<dbReference type="EMBL" id="MCFC01000054">
    <property type="protein sequence ID" value="ORY25747.1"/>
    <property type="molecule type" value="Genomic_DNA"/>
</dbReference>
<name>A0A1Y2AU50_9TREE</name>
<keyword evidence="1 3" id="KW-0479">Metal-binding</keyword>
<reference evidence="6 7" key="1">
    <citation type="submission" date="2016-07" db="EMBL/GenBank/DDBJ databases">
        <title>Pervasive Adenine N6-methylation of Active Genes in Fungi.</title>
        <authorList>
            <consortium name="DOE Joint Genome Institute"/>
            <person name="Mondo S.J."/>
            <person name="Dannebaum R.O."/>
            <person name="Kuo R.C."/>
            <person name="Labutti K."/>
            <person name="Haridas S."/>
            <person name="Kuo A."/>
            <person name="Salamov A."/>
            <person name="Ahrendt S.R."/>
            <person name="Lipzen A."/>
            <person name="Sullivan W."/>
            <person name="Andreopoulos W.B."/>
            <person name="Clum A."/>
            <person name="Lindquist E."/>
            <person name="Daum C."/>
            <person name="Ramamoorthy G.K."/>
            <person name="Gryganskyi A."/>
            <person name="Culley D."/>
            <person name="Magnuson J.K."/>
            <person name="James T.Y."/>
            <person name="O'Malley M.A."/>
            <person name="Stajich J.E."/>
            <person name="Spatafora J.W."/>
            <person name="Visel A."/>
            <person name="Grigoriev I.V."/>
        </authorList>
    </citation>
    <scope>NUCLEOTIDE SEQUENCE [LARGE SCALE GENOMIC DNA]</scope>
    <source>
        <strain evidence="6 7">68-887.2</strain>
    </source>
</reference>
<feature type="compositionally biased region" description="Low complexity" evidence="4">
    <location>
        <begin position="1089"/>
        <end position="1112"/>
    </location>
</feature>
<dbReference type="Pfam" id="PF00233">
    <property type="entry name" value="PDEase_I"/>
    <property type="match status" value="1"/>
</dbReference>
<feature type="region of interest" description="Disordered" evidence="4">
    <location>
        <begin position="478"/>
        <end position="500"/>
    </location>
</feature>
<evidence type="ECO:0000256" key="3">
    <source>
        <dbReference type="RuleBase" id="RU363067"/>
    </source>
</evidence>